<dbReference type="PROSITE" id="PS50011">
    <property type="entry name" value="PROTEIN_KINASE_DOM"/>
    <property type="match status" value="1"/>
</dbReference>
<dbReference type="Proteomes" id="UP000030744">
    <property type="component" value="Unassembled WGS sequence"/>
</dbReference>
<dbReference type="Pfam" id="PF00069">
    <property type="entry name" value="Pkinase"/>
    <property type="match status" value="1"/>
</dbReference>
<dbReference type="EMBL" id="HG732790">
    <property type="protein sequence ID" value="CDJ35773.1"/>
    <property type="molecule type" value="Genomic_DNA"/>
</dbReference>
<sequence length="168" mass="19115">MEGRQQHNAYIQSRYYRAPEILLGLPYGPPIDMWSLGCVLAELHKGTPLFPGVDEDDQLQTIASLLGFPPTDLILRSPRSAVFFEKNAEGGFSFLKARSSRQNRETPNSCGSHCRTRLECALSPAESSFVDFLKGCLRWDADDRLTPREALQHPWLKELRAPRERQEK</sequence>
<dbReference type="PANTHER" id="PTHR24058:SF22">
    <property type="entry name" value="DUAL SPECIFICITY TYROSINE-PHOSPHORYLATION-REGULATED KINASE 4"/>
    <property type="match status" value="1"/>
</dbReference>
<dbReference type="GO" id="GO:0005856">
    <property type="term" value="C:cytoskeleton"/>
    <property type="evidence" value="ECO:0007669"/>
    <property type="project" value="TreeGrafter"/>
</dbReference>
<dbReference type="InterPro" id="IPR050494">
    <property type="entry name" value="Ser_Thr_dual-spec_kinase"/>
</dbReference>
<dbReference type="OrthoDB" id="9332038at2759"/>
<organism evidence="8 9">
    <name type="scientific">Eimeria mitis</name>
    <dbReference type="NCBI Taxonomy" id="44415"/>
    <lineage>
        <taxon>Eukaryota</taxon>
        <taxon>Sar</taxon>
        <taxon>Alveolata</taxon>
        <taxon>Apicomplexa</taxon>
        <taxon>Conoidasida</taxon>
        <taxon>Coccidia</taxon>
        <taxon>Eucoccidiorida</taxon>
        <taxon>Eimeriorina</taxon>
        <taxon>Eimeriidae</taxon>
        <taxon>Eimeria</taxon>
    </lineage>
</organism>
<dbReference type="SMART" id="SM00220">
    <property type="entry name" value="S_TKc"/>
    <property type="match status" value="1"/>
</dbReference>
<evidence type="ECO:0000256" key="6">
    <source>
        <dbReference type="ARBA" id="ARBA00022840"/>
    </source>
</evidence>
<keyword evidence="2" id="KW-0723">Serine/threonine-protein kinase</keyword>
<reference evidence="8" key="1">
    <citation type="submission" date="2013-10" db="EMBL/GenBank/DDBJ databases">
        <title>Genomic analysis of the causative agents of coccidiosis in chickens.</title>
        <authorList>
            <person name="Reid A.J."/>
            <person name="Blake D."/>
            <person name="Billington K."/>
            <person name="Browne H."/>
            <person name="Dunn M."/>
            <person name="Hung S."/>
            <person name="Kawahara F."/>
            <person name="Miranda-Saavedra D."/>
            <person name="Mourier T."/>
            <person name="Nagra H."/>
            <person name="Otto T.D."/>
            <person name="Rawlings N."/>
            <person name="Sanchez A."/>
            <person name="Sanders M."/>
            <person name="Subramaniam C."/>
            <person name="Tay Y."/>
            <person name="Dear P."/>
            <person name="Doerig C."/>
            <person name="Gruber A."/>
            <person name="Parkinson J."/>
            <person name="Shirley M."/>
            <person name="Wan K.L."/>
            <person name="Berriman M."/>
            <person name="Tomley F."/>
            <person name="Pain A."/>
        </authorList>
    </citation>
    <scope>NUCLEOTIDE SEQUENCE [LARGE SCALE GENOMIC DNA]</scope>
    <source>
        <strain evidence="8">Houghton</strain>
    </source>
</reference>
<accession>U6KJZ2</accession>
<dbReference type="GO" id="GO:0005524">
    <property type="term" value="F:ATP binding"/>
    <property type="evidence" value="ECO:0007669"/>
    <property type="project" value="UniProtKB-KW"/>
</dbReference>
<gene>
    <name evidence="8" type="ORF">EMH_0000080</name>
</gene>
<evidence type="ECO:0000256" key="4">
    <source>
        <dbReference type="ARBA" id="ARBA00022741"/>
    </source>
</evidence>
<protein>
    <submittedName>
        <fullName evidence="8">Dual specificity tyrosine-phosphorylation-regulated kinase 3, related</fullName>
    </submittedName>
</protein>
<evidence type="ECO:0000256" key="1">
    <source>
        <dbReference type="ARBA" id="ARBA00008867"/>
    </source>
</evidence>
<name>U6KJZ2_9EIME</name>
<dbReference type="RefSeq" id="XP_037878062.1">
    <property type="nucleotide sequence ID" value="XM_038022208.1"/>
</dbReference>
<dbReference type="GO" id="GO:0005737">
    <property type="term" value="C:cytoplasm"/>
    <property type="evidence" value="ECO:0007669"/>
    <property type="project" value="TreeGrafter"/>
</dbReference>
<evidence type="ECO:0000256" key="2">
    <source>
        <dbReference type="ARBA" id="ARBA00022527"/>
    </source>
</evidence>
<evidence type="ECO:0000313" key="9">
    <source>
        <dbReference type="Proteomes" id="UP000030744"/>
    </source>
</evidence>
<keyword evidence="9" id="KW-1185">Reference proteome</keyword>
<feature type="domain" description="Protein kinase" evidence="7">
    <location>
        <begin position="1"/>
        <end position="156"/>
    </location>
</feature>
<dbReference type="InterPro" id="IPR000719">
    <property type="entry name" value="Prot_kinase_dom"/>
</dbReference>
<keyword evidence="3" id="KW-0808">Transferase</keyword>
<keyword evidence="5 8" id="KW-0418">Kinase</keyword>
<dbReference type="GO" id="GO:0004674">
    <property type="term" value="F:protein serine/threonine kinase activity"/>
    <property type="evidence" value="ECO:0007669"/>
    <property type="project" value="UniProtKB-KW"/>
</dbReference>
<dbReference type="Gene3D" id="1.10.510.10">
    <property type="entry name" value="Transferase(Phosphotransferase) domain 1"/>
    <property type="match status" value="1"/>
</dbReference>
<evidence type="ECO:0000256" key="3">
    <source>
        <dbReference type="ARBA" id="ARBA00022679"/>
    </source>
</evidence>
<reference evidence="8" key="2">
    <citation type="submission" date="2013-10" db="EMBL/GenBank/DDBJ databases">
        <authorList>
            <person name="Aslett M."/>
        </authorList>
    </citation>
    <scope>NUCLEOTIDE SEQUENCE [LARGE SCALE GENOMIC DNA]</scope>
    <source>
        <strain evidence="8">Houghton</strain>
    </source>
</reference>
<evidence type="ECO:0000313" key="8">
    <source>
        <dbReference type="EMBL" id="CDJ35773.1"/>
    </source>
</evidence>
<evidence type="ECO:0000259" key="7">
    <source>
        <dbReference type="PROSITE" id="PS50011"/>
    </source>
</evidence>
<evidence type="ECO:0000256" key="5">
    <source>
        <dbReference type="ARBA" id="ARBA00022777"/>
    </source>
</evidence>
<keyword evidence="4" id="KW-0547">Nucleotide-binding</keyword>
<dbReference type="SUPFAM" id="SSF56112">
    <property type="entry name" value="Protein kinase-like (PK-like)"/>
    <property type="match status" value="1"/>
</dbReference>
<proteinExistence type="inferred from homology"/>
<comment type="similarity">
    <text evidence="1">Belongs to the protein kinase superfamily. CMGC Ser/Thr protein kinase family. MNB/DYRK subfamily.</text>
</comment>
<dbReference type="PANTHER" id="PTHR24058">
    <property type="entry name" value="DUAL SPECIFICITY PROTEIN KINASE"/>
    <property type="match status" value="1"/>
</dbReference>
<dbReference type="InterPro" id="IPR011009">
    <property type="entry name" value="Kinase-like_dom_sf"/>
</dbReference>
<dbReference type="GeneID" id="60403624"/>
<dbReference type="AlphaFoldDB" id="U6KJZ2"/>
<keyword evidence="6" id="KW-0067">ATP-binding</keyword>
<dbReference type="VEuPathDB" id="ToxoDB:EMH_0000080"/>